<evidence type="ECO:0000313" key="2">
    <source>
        <dbReference type="Proteomes" id="UP001055879"/>
    </source>
</evidence>
<dbReference type="EMBL" id="CM042063">
    <property type="protein sequence ID" value="KAI3667379.1"/>
    <property type="molecule type" value="Genomic_DNA"/>
</dbReference>
<evidence type="ECO:0000313" key="1">
    <source>
        <dbReference type="EMBL" id="KAI3667379.1"/>
    </source>
</evidence>
<sequence length="138" mass="15475">MCNETLLIWGARTIFRLENNALGKWYAQVTVVAYEVAVAVNLSRIAHALRIDATTHLIFLLNQLTLLSFSSSTTSLSVENVDGDDEVEHRDGVTHHSITQVLKNFNKIRFLKIEISSGDLGIEDDVLLTWRDDFGSTL</sequence>
<reference evidence="1 2" key="2">
    <citation type="journal article" date="2022" name="Mol. Ecol. Resour.">
        <title>The genomes of chicory, endive, great burdock and yacon provide insights into Asteraceae paleo-polyploidization history and plant inulin production.</title>
        <authorList>
            <person name="Fan W."/>
            <person name="Wang S."/>
            <person name="Wang H."/>
            <person name="Wang A."/>
            <person name="Jiang F."/>
            <person name="Liu H."/>
            <person name="Zhao H."/>
            <person name="Xu D."/>
            <person name="Zhang Y."/>
        </authorList>
    </citation>
    <scope>NUCLEOTIDE SEQUENCE [LARGE SCALE GENOMIC DNA]</scope>
    <source>
        <strain evidence="2">cv. Niubang</strain>
    </source>
</reference>
<gene>
    <name evidence="1" type="ORF">L6452_42435</name>
</gene>
<organism evidence="1 2">
    <name type="scientific">Arctium lappa</name>
    <name type="common">Greater burdock</name>
    <name type="synonym">Lappa major</name>
    <dbReference type="NCBI Taxonomy" id="4217"/>
    <lineage>
        <taxon>Eukaryota</taxon>
        <taxon>Viridiplantae</taxon>
        <taxon>Streptophyta</taxon>
        <taxon>Embryophyta</taxon>
        <taxon>Tracheophyta</taxon>
        <taxon>Spermatophyta</taxon>
        <taxon>Magnoliopsida</taxon>
        <taxon>eudicotyledons</taxon>
        <taxon>Gunneridae</taxon>
        <taxon>Pentapetalae</taxon>
        <taxon>asterids</taxon>
        <taxon>campanulids</taxon>
        <taxon>Asterales</taxon>
        <taxon>Asteraceae</taxon>
        <taxon>Carduoideae</taxon>
        <taxon>Cardueae</taxon>
        <taxon>Arctiinae</taxon>
        <taxon>Arctium</taxon>
    </lineage>
</organism>
<name>A0ACB8XIX5_ARCLA</name>
<protein>
    <submittedName>
        <fullName evidence="1">Uncharacterized protein</fullName>
    </submittedName>
</protein>
<comment type="caution">
    <text evidence="1">The sequence shown here is derived from an EMBL/GenBank/DDBJ whole genome shotgun (WGS) entry which is preliminary data.</text>
</comment>
<proteinExistence type="predicted"/>
<dbReference type="Proteomes" id="UP001055879">
    <property type="component" value="Linkage Group LG17"/>
</dbReference>
<reference evidence="2" key="1">
    <citation type="journal article" date="2022" name="Mol. Ecol. Resour.">
        <title>The genomes of chicory, endive, great burdock and yacon provide insights into Asteraceae palaeo-polyploidization history and plant inulin production.</title>
        <authorList>
            <person name="Fan W."/>
            <person name="Wang S."/>
            <person name="Wang H."/>
            <person name="Wang A."/>
            <person name="Jiang F."/>
            <person name="Liu H."/>
            <person name="Zhao H."/>
            <person name="Xu D."/>
            <person name="Zhang Y."/>
        </authorList>
    </citation>
    <scope>NUCLEOTIDE SEQUENCE [LARGE SCALE GENOMIC DNA]</scope>
    <source>
        <strain evidence="2">cv. Niubang</strain>
    </source>
</reference>
<keyword evidence="2" id="KW-1185">Reference proteome</keyword>
<accession>A0ACB8XIX5</accession>